<dbReference type="Gene3D" id="3.40.50.10140">
    <property type="entry name" value="Toll/interleukin-1 receptor homology (TIR) domain"/>
    <property type="match status" value="1"/>
</dbReference>
<evidence type="ECO:0000256" key="1">
    <source>
        <dbReference type="SAM" id="Phobius"/>
    </source>
</evidence>
<sequence length="332" mass="37060">MSSDTHITKILFLGANPKNRTKLLLDKELCEIAESLRRSIDTHSKIDSIILLLVSRNSTNSEHLTFEIKEALERYEVKRYRIIFIIIDTASCNNSAIKNFQALPTDNKLLSRWRKGKEEFLSVTQDVREKVTELTASYPIQKSLNQIKTGVKPVLATAILYLKPFVTKISRNERLINAGLLLVAKPVFLIAGAILLSPLVPDILASFSEKPNTILNPAPNVTAIGWIRLGIVNNNVTSFSVVEQLLQSSDPHLAPSIDSPVVPSIGAVVSVKNPVNIRKSIPEEYDSDLPRKVGLLKPQQKLVILRVRRLMNVSSRIEVWAQVGKCQKSCEN</sequence>
<keyword evidence="2" id="KW-0675">Receptor</keyword>
<keyword evidence="1" id="KW-1133">Transmembrane helix</keyword>
<dbReference type="Proteomes" id="UP000667802">
    <property type="component" value="Unassembled WGS sequence"/>
</dbReference>
<dbReference type="AlphaFoldDB" id="A0AAP5I5L2"/>
<dbReference type="EMBL" id="JAALHA020000004">
    <property type="protein sequence ID" value="MDR9895135.1"/>
    <property type="molecule type" value="Genomic_DNA"/>
</dbReference>
<dbReference type="InterPro" id="IPR035897">
    <property type="entry name" value="Toll_tir_struct_dom_sf"/>
</dbReference>
<accession>A0AAP5I5L2</accession>
<organism evidence="2 3">
    <name type="scientific">Aetokthonos hydrillicola Thurmond2011</name>
    <dbReference type="NCBI Taxonomy" id="2712845"/>
    <lineage>
        <taxon>Bacteria</taxon>
        <taxon>Bacillati</taxon>
        <taxon>Cyanobacteriota</taxon>
        <taxon>Cyanophyceae</taxon>
        <taxon>Nostocales</taxon>
        <taxon>Hapalosiphonaceae</taxon>
        <taxon>Aetokthonos</taxon>
    </lineage>
</organism>
<protein>
    <submittedName>
        <fullName evidence="2">Toll/interleukin-1 receptor domain-containing protein</fullName>
    </submittedName>
</protein>
<evidence type="ECO:0000313" key="2">
    <source>
        <dbReference type="EMBL" id="MDR9895135.1"/>
    </source>
</evidence>
<name>A0AAP5I5L2_9CYAN</name>
<reference evidence="3" key="1">
    <citation type="journal article" date="2021" name="Science">
        <title>Hunting the eagle killer: A cyanobacterial neurotoxin causes vacuolar myelinopathy.</title>
        <authorList>
            <person name="Breinlinger S."/>
            <person name="Phillips T.J."/>
            <person name="Haram B.N."/>
            <person name="Mares J."/>
            <person name="Martinez Yerena J.A."/>
            <person name="Hrouzek P."/>
            <person name="Sobotka R."/>
            <person name="Henderson W.M."/>
            <person name="Schmieder P."/>
            <person name="Williams S.M."/>
            <person name="Lauderdale J.D."/>
            <person name="Wilde H.D."/>
            <person name="Gerrin W."/>
            <person name="Kust A."/>
            <person name="Washington J.W."/>
            <person name="Wagner C."/>
            <person name="Geier B."/>
            <person name="Liebeke M."/>
            <person name="Enke H."/>
            <person name="Niedermeyer T.H.J."/>
            <person name="Wilde S.B."/>
        </authorList>
    </citation>
    <scope>NUCLEOTIDE SEQUENCE [LARGE SCALE GENOMIC DNA]</scope>
    <source>
        <strain evidence="3">Thurmond2011</strain>
    </source>
</reference>
<dbReference type="SUPFAM" id="SSF52200">
    <property type="entry name" value="Toll/Interleukin receptor TIR domain"/>
    <property type="match status" value="1"/>
</dbReference>
<keyword evidence="1" id="KW-0812">Transmembrane</keyword>
<keyword evidence="1" id="KW-0472">Membrane</keyword>
<evidence type="ECO:0000313" key="3">
    <source>
        <dbReference type="Proteomes" id="UP000667802"/>
    </source>
</evidence>
<feature type="transmembrane region" description="Helical" evidence="1">
    <location>
        <begin position="178"/>
        <end position="200"/>
    </location>
</feature>
<gene>
    <name evidence="2" type="ORF">G7B40_011235</name>
</gene>
<keyword evidence="3" id="KW-1185">Reference proteome</keyword>
<proteinExistence type="predicted"/>
<dbReference type="RefSeq" id="WP_208338660.1">
    <property type="nucleotide sequence ID" value="NZ_CAWQFN010000191.1"/>
</dbReference>
<comment type="caution">
    <text evidence="2">The sequence shown here is derived from an EMBL/GenBank/DDBJ whole genome shotgun (WGS) entry which is preliminary data.</text>
</comment>